<dbReference type="InterPro" id="IPR036365">
    <property type="entry name" value="PGBD-like_sf"/>
</dbReference>
<evidence type="ECO:0000313" key="4">
    <source>
        <dbReference type="EMBL" id="KAB1864197.1"/>
    </source>
</evidence>
<accession>A0ABQ6V4Q0</accession>
<dbReference type="Proteomes" id="UP000478836">
    <property type="component" value="Unassembled WGS sequence"/>
</dbReference>
<organism evidence="4 5">
    <name type="scientific">Microbacterium algeriense</name>
    <dbReference type="NCBI Taxonomy" id="2615184"/>
    <lineage>
        <taxon>Bacteria</taxon>
        <taxon>Bacillati</taxon>
        <taxon>Actinomycetota</taxon>
        <taxon>Actinomycetes</taxon>
        <taxon>Micrococcales</taxon>
        <taxon>Microbacteriaceae</taxon>
        <taxon>Microbacterium</taxon>
    </lineage>
</organism>
<protein>
    <submittedName>
        <fullName evidence="4">Peptidoglycan-binding protein</fullName>
    </submittedName>
</protein>
<proteinExistence type="predicted"/>
<keyword evidence="2" id="KW-0472">Membrane</keyword>
<dbReference type="InterPro" id="IPR002477">
    <property type="entry name" value="Peptidoglycan-bd-like"/>
</dbReference>
<name>A0ABQ6V4Q0_9MICO</name>
<feature type="region of interest" description="Disordered" evidence="1">
    <location>
        <begin position="177"/>
        <end position="210"/>
    </location>
</feature>
<reference evidence="5" key="1">
    <citation type="submission" date="2019-09" db="EMBL/GenBank/DDBJ databases">
        <title>Whole genome sequencing of Microbacterium maritypicum.</title>
        <authorList>
            <person name="Lenchi N."/>
        </authorList>
    </citation>
    <scope>NUCLEOTIDE SEQUENCE [LARGE SCALE GENOMIC DNA]</scope>
    <source>
        <strain evidence="5">G1</strain>
    </source>
</reference>
<gene>
    <name evidence="4" type="ORF">F6A08_08655</name>
</gene>
<keyword evidence="2" id="KW-1133">Transmembrane helix</keyword>
<sequence length="404" mass="41380">MRPQKPLGRSRLIAPAAVTAIIAVLGAGFWFAAQFQSSAQHEANAKAPSPGPVLAEVTHGTLAEEMRFTGHVGPSLQTPVTLLPIPETSIAVVTGHPLEAGASTASGQLLTEVNGRPVFGVHTPFAFYRDIGPGDRGPDVEALQIALAARSYPVKPDGRYGAETAAAVRRWYRDSGYDAASRSTTDTEKDRQGGGDAPVTSPSPMPSTGEYVPLTELVAIPTSSARVVQGVQIGQRVAEEGRPDLILGSADLVVTVVVSVAELGDVRAGDGATVSVDGAEIGGVVGDITPTATAEPDAGSPSAAEDSGAASDVTFVVTPATSLPASASRAQVTVIEEIVAEDALIVPVLAVSDRGRGKSVLRTQQDDGTIMEVPVTVLGSVHGEVAVKPTEDRALEAGDRVVVG</sequence>
<keyword evidence="5" id="KW-1185">Reference proteome</keyword>
<dbReference type="Gene3D" id="2.40.420.20">
    <property type="match status" value="1"/>
</dbReference>
<dbReference type="InterPro" id="IPR036366">
    <property type="entry name" value="PGBDSf"/>
</dbReference>
<dbReference type="Pfam" id="PF01471">
    <property type="entry name" value="PG_binding_1"/>
    <property type="match status" value="1"/>
</dbReference>
<comment type="caution">
    <text evidence="4">The sequence shown here is derived from an EMBL/GenBank/DDBJ whole genome shotgun (WGS) entry which is preliminary data.</text>
</comment>
<evidence type="ECO:0000313" key="5">
    <source>
        <dbReference type="Proteomes" id="UP000478836"/>
    </source>
</evidence>
<dbReference type="SUPFAM" id="SSF47090">
    <property type="entry name" value="PGBD-like"/>
    <property type="match status" value="1"/>
</dbReference>
<feature type="domain" description="Peptidoglycan binding-like" evidence="3">
    <location>
        <begin position="136"/>
        <end position="171"/>
    </location>
</feature>
<dbReference type="EMBL" id="WAAO01000002">
    <property type="protein sequence ID" value="KAB1864197.1"/>
    <property type="molecule type" value="Genomic_DNA"/>
</dbReference>
<evidence type="ECO:0000259" key="3">
    <source>
        <dbReference type="Pfam" id="PF01471"/>
    </source>
</evidence>
<feature type="transmembrane region" description="Helical" evidence="2">
    <location>
        <begin position="12"/>
        <end position="33"/>
    </location>
</feature>
<feature type="region of interest" description="Disordered" evidence="1">
    <location>
        <begin position="289"/>
        <end position="309"/>
    </location>
</feature>
<dbReference type="Gene3D" id="1.10.101.10">
    <property type="entry name" value="PGBD-like superfamily/PGBD"/>
    <property type="match status" value="1"/>
</dbReference>
<evidence type="ECO:0000256" key="2">
    <source>
        <dbReference type="SAM" id="Phobius"/>
    </source>
</evidence>
<evidence type="ECO:0000256" key="1">
    <source>
        <dbReference type="SAM" id="MobiDB-lite"/>
    </source>
</evidence>
<keyword evidence="2" id="KW-0812">Transmembrane</keyword>